<evidence type="ECO:0000256" key="3">
    <source>
        <dbReference type="ARBA" id="ARBA00022679"/>
    </source>
</evidence>
<proteinExistence type="inferred from homology"/>
<evidence type="ECO:0000256" key="1">
    <source>
        <dbReference type="ARBA" id="ARBA00006739"/>
    </source>
</evidence>
<organism evidence="6 7">
    <name type="scientific">Mediterraneibacter hominis</name>
    <dbReference type="NCBI Taxonomy" id="2763054"/>
    <lineage>
        <taxon>Bacteria</taxon>
        <taxon>Bacillati</taxon>
        <taxon>Bacillota</taxon>
        <taxon>Clostridia</taxon>
        <taxon>Lachnospirales</taxon>
        <taxon>Lachnospiraceae</taxon>
        <taxon>Mediterraneibacter</taxon>
    </lineage>
</organism>
<keyword evidence="3" id="KW-0808">Transferase</keyword>
<dbReference type="RefSeq" id="WP_186874217.1">
    <property type="nucleotide sequence ID" value="NZ_JACOPF010000001.1"/>
</dbReference>
<dbReference type="InterPro" id="IPR001173">
    <property type="entry name" value="Glyco_trans_2-like"/>
</dbReference>
<name>A0A923LF40_9FIRM</name>
<dbReference type="FunFam" id="3.90.550.10:FF:000233">
    <property type="entry name" value="Glycosyl transferase, group 2 family protein"/>
    <property type="match status" value="1"/>
</dbReference>
<dbReference type="PANTHER" id="PTHR43630:SF1">
    <property type="entry name" value="POLY-BETA-1,6-N-ACETYL-D-GLUCOSAMINE SYNTHASE"/>
    <property type="match status" value="1"/>
</dbReference>
<dbReference type="Proteomes" id="UP000652477">
    <property type="component" value="Unassembled WGS sequence"/>
</dbReference>
<dbReference type="AlphaFoldDB" id="A0A923LF40"/>
<evidence type="ECO:0000259" key="5">
    <source>
        <dbReference type="Pfam" id="PF00535"/>
    </source>
</evidence>
<dbReference type="EMBL" id="JACOPF010000001">
    <property type="protein sequence ID" value="MBC5687532.1"/>
    <property type="molecule type" value="Genomic_DNA"/>
</dbReference>
<dbReference type="InterPro" id="IPR029044">
    <property type="entry name" value="Nucleotide-diphossugar_trans"/>
</dbReference>
<dbReference type="Pfam" id="PF00535">
    <property type="entry name" value="Glycos_transf_2"/>
    <property type="match status" value="1"/>
</dbReference>
<evidence type="ECO:0000256" key="2">
    <source>
        <dbReference type="ARBA" id="ARBA00022676"/>
    </source>
</evidence>
<dbReference type="CDD" id="cd02525">
    <property type="entry name" value="Succinoglycan_BP_ExoA"/>
    <property type="match status" value="1"/>
</dbReference>
<evidence type="ECO:0000256" key="4">
    <source>
        <dbReference type="SAM" id="Phobius"/>
    </source>
</evidence>
<comment type="caution">
    <text evidence="6">The sequence shown here is derived from an EMBL/GenBank/DDBJ whole genome shotgun (WGS) entry which is preliminary data.</text>
</comment>
<evidence type="ECO:0000313" key="6">
    <source>
        <dbReference type="EMBL" id="MBC5687532.1"/>
    </source>
</evidence>
<dbReference type="PANTHER" id="PTHR43630">
    <property type="entry name" value="POLY-BETA-1,6-N-ACETYL-D-GLUCOSAMINE SYNTHASE"/>
    <property type="match status" value="1"/>
</dbReference>
<keyword evidence="2" id="KW-0328">Glycosyltransferase</keyword>
<keyword evidence="4" id="KW-0812">Transmembrane</keyword>
<keyword evidence="4" id="KW-1133">Transmembrane helix</keyword>
<reference evidence="6" key="1">
    <citation type="submission" date="2020-08" db="EMBL/GenBank/DDBJ databases">
        <title>Genome public.</title>
        <authorList>
            <person name="Liu C."/>
            <person name="Sun Q."/>
        </authorList>
    </citation>
    <scope>NUCLEOTIDE SEQUENCE</scope>
    <source>
        <strain evidence="6">NSJ-55</strain>
    </source>
</reference>
<accession>A0A923LF40</accession>
<gene>
    <name evidence="6" type="ORF">H8S37_01100</name>
</gene>
<sequence length="334" mass="38569">MIVSFCVIAYNEERNLGSLFSDIRNQDYPHNKIEIIFVNAMSTDKTKELMENFAKEENGFLRVKVLDNPKKIQAAGWNIAIKEAKGDIILRIDAHTVIPKEFVSNNVRCIKSGEDVTGGPRPNIPEESTPWKHTLYLAETSMFGSSIAPYRKSHHKTYVKSVFHGAYKKEVFEKAGFFNENLGRTEDNEMHYRIRKAGYKICYDPRIISYQHSRGTWREMIRQKFGNGLWIGLTLGICPGCFSIYHFVPFGFIMSLIIALFCFILGITWILSGILIIYFLLDIIMSFFAIKNQRIYIYYLLLPLIFLSLHVAYGVGTLVGIIKLPFWKRKIKHI</sequence>
<protein>
    <submittedName>
        <fullName evidence="6">Glycosyltransferase family 2 protein</fullName>
    </submittedName>
</protein>
<dbReference type="Gene3D" id="3.90.550.10">
    <property type="entry name" value="Spore Coat Polysaccharide Biosynthesis Protein SpsA, Chain A"/>
    <property type="match status" value="1"/>
</dbReference>
<dbReference type="GO" id="GO:0016757">
    <property type="term" value="F:glycosyltransferase activity"/>
    <property type="evidence" value="ECO:0007669"/>
    <property type="project" value="UniProtKB-KW"/>
</dbReference>
<keyword evidence="4" id="KW-0472">Membrane</keyword>
<feature type="transmembrane region" description="Helical" evidence="4">
    <location>
        <begin position="228"/>
        <end position="247"/>
    </location>
</feature>
<dbReference type="SUPFAM" id="SSF53448">
    <property type="entry name" value="Nucleotide-diphospho-sugar transferases"/>
    <property type="match status" value="1"/>
</dbReference>
<keyword evidence="7" id="KW-1185">Reference proteome</keyword>
<comment type="similarity">
    <text evidence="1">Belongs to the glycosyltransferase 2 family.</text>
</comment>
<feature type="transmembrane region" description="Helical" evidence="4">
    <location>
        <begin position="296"/>
        <end position="322"/>
    </location>
</feature>
<feature type="transmembrane region" description="Helical" evidence="4">
    <location>
        <begin position="253"/>
        <end position="284"/>
    </location>
</feature>
<feature type="domain" description="Glycosyltransferase 2-like" evidence="5">
    <location>
        <begin position="4"/>
        <end position="174"/>
    </location>
</feature>
<evidence type="ECO:0000313" key="7">
    <source>
        <dbReference type="Proteomes" id="UP000652477"/>
    </source>
</evidence>